<dbReference type="InParanoid" id="A0A0C3CYH9"/>
<feature type="compositionally biased region" description="Basic and acidic residues" evidence="1">
    <location>
        <begin position="32"/>
        <end position="51"/>
    </location>
</feature>
<evidence type="ECO:0000313" key="2">
    <source>
        <dbReference type="EMBL" id="KIN04084.1"/>
    </source>
</evidence>
<feature type="compositionally biased region" description="Acidic residues" evidence="1">
    <location>
        <begin position="93"/>
        <end position="106"/>
    </location>
</feature>
<dbReference type="Proteomes" id="UP000054321">
    <property type="component" value="Unassembled WGS sequence"/>
</dbReference>
<gene>
    <name evidence="2" type="ORF">OIDMADRAFT_18177</name>
</gene>
<reference evidence="2 3" key="1">
    <citation type="submission" date="2014-04" db="EMBL/GenBank/DDBJ databases">
        <authorList>
            <consortium name="DOE Joint Genome Institute"/>
            <person name="Kuo A."/>
            <person name="Martino E."/>
            <person name="Perotto S."/>
            <person name="Kohler A."/>
            <person name="Nagy L.G."/>
            <person name="Floudas D."/>
            <person name="Copeland A."/>
            <person name="Barry K.W."/>
            <person name="Cichocki N."/>
            <person name="Veneault-Fourrey C."/>
            <person name="LaButti K."/>
            <person name="Lindquist E.A."/>
            <person name="Lipzen A."/>
            <person name="Lundell T."/>
            <person name="Morin E."/>
            <person name="Murat C."/>
            <person name="Sun H."/>
            <person name="Tunlid A."/>
            <person name="Henrissat B."/>
            <person name="Grigoriev I.V."/>
            <person name="Hibbett D.S."/>
            <person name="Martin F."/>
            <person name="Nordberg H.P."/>
            <person name="Cantor M.N."/>
            <person name="Hua S.X."/>
        </authorList>
    </citation>
    <scope>NUCLEOTIDE SEQUENCE [LARGE SCALE GENOMIC DNA]</scope>
    <source>
        <strain evidence="2 3">Zn</strain>
    </source>
</reference>
<dbReference type="OrthoDB" id="5244639at2759"/>
<organism evidence="2 3">
    <name type="scientific">Oidiodendron maius (strain Zn)</name>
    <dbReference type="NCBI Taxonomy" id="913774"/>
    <lineage>
        <taxon>Eukaryota</taxon>
        <taxon>Fungi</taxon>
        <taxon>Dikarya</taxon>
        <taxon>Ascomycota</taxon>
        <taxon>Pezizomycotina</taxon>
        <taxon>Leotiomycetes</taxon>
        <taxon>Leotiomycetes incertae sedis</taxon>
        <taxon>Myxotrichaceae</taxon>
        <taxon>Oidiodendron</taxon>
    </lineage>
</organism>
<dbReference type="STRING" id="913774.A0A0C3CYH9"/>
<keyword evidence="3" id="KW-1185">Reference proteome</keyword>
<dbReference type="HOGENOM" id="CLU_1441450_0_0_1"/>
<protein>
    <submittedName>
        <fullName evidence="2">Uncharacterized protein</fullName>
    </submittedName>
</protein>
<feature type="compositionally biased region" description="Basic and acidic residues" evidence="1">
    <location>
        <begin position="138"/>
        <end position="160"/>
    </location>
</feature>
<feature type="region of interest" description="Disordered" evidence="1">
    <location>
        <begin position="1"/>
        <end position="188"/>
    </location>
</feature>
<dbReference type="EMBL" id="KN832873">
    <property type="protein sequence ID" value="KIN04084.1"/>
    <property type="molecule type" value="Genomic_DNA"/>
</dbReference>
<name>A0A0C3CYH9_OIDMZ</name>
<evidence type="ECO:0000313" key="3">
    <source>
        <dbReference type="Proteomes" id="UP000054321"/>
    </source>
</evidence>
<accession>A0A0C3CYH9</accession>
<reference evidence="3" key="2">
    <citation type="submission" date="2015-01" db="EMBL/GenBank/DDBJ databases">
        <title>Evolutionary Origins and Diversification of the Mycorrhizal Mutualists.</title>
        <authorList>
            <consortium name="DOE Joint Genome Institute"/>
            <consortium name="Mycorrhizal Genomics Consortium"/>
            <person name="Kohler A."/>
            <person name="Kuo A."/>
            <person name="Nagy L.G."/>
            <person name="Floudas D."/>
            <person name="Copeland A."/>
            <person name="Barry K.W."/>
            <person name="Cichocki N."/>
            <person name="Veneault-Fourrey C."/>
            <person name="LaButti K."/>
            <person name="Lindquist E.A."/>
            <person name="Lipzen A."/>
            <person name="Lundell T."/>
            <person name="Morin E."/>
            <person name="Murat C."/>
            <person name="Riley R."/>
            <person name="Ohm R."/>
            <person name="Sun H."/>
            <person name="Tunlid A."/>
            <person name="Henrissat B."/>
            <person name="Grigoriev I.V."/>
            <person name="Hibbett D.S."/>
            <person name="Martin F."/>
        </authorList>
    </citation>
    <scope>NUCLEOTIDE SEQUENCE [LARGE SCALE GENOMIC DNA]</scope>
    <source>
        <strain evidence="3">Zn</strain>
    </source>
</reference>
<evidence type="ECO:0000256" key="1">
    <source>
        <dbReference type="SAM" id="MobiDB-lite"/>
    </source>
</evidence>
<dbReference type="AlphaFoldDB" id="A0A0C3CYH9"/>
<proteinExistence type="predicted"/>
<sequence length="188" mass="21652">MDGPNDEDEDRRRRREERHRTSYEAPQKTSRRKSEAVADSYHESRSGKKSEYLPAEGPVYKSSSKKKAAWPHSGTDSWVQEHSDAPPPPEDAPPVDDEPVSDPIADEDARRELKKARRRSKYDDVDDREERRRRREPRRVEREGKRSSEGSQGEGRRSSYRDSGYIAPSREPSAQGGLFSRFRKIAGV</sequence>